<accession>A0AAE7B2R2</accession>
<dbReference type="EMBL" id="CP053543">
    <property type="protein sequence ID" value="QJY39581.1"/>
    <property type="molecule type" value="Genomic_DNA"/>
</dbReference>
<evidence type="ECO:0000259" key="3">
    <source>
        <dbReference type="PROSITE" id="PS50977"/>
    </source>
</evidence>
<dbReference type="PRINTS" id="PR00455">
    <property type="entry name" value="HTHTETR"/>
</dbReference>
<evidence type="ECO:0000313" key="4">
    <source>
        <dbReference type="EMBL" id="QJY39581.1"/>
    </source>
</evidence>
<dbReference type="AlphaFoldDB" id="A0AAE7B2R2"/>
<dbReference type="Pfam" id="PF00440">
    <property type="entry name" value="TetR_N"/>
    <property type="match status" value="1"/>
</dbReference>
<feature type="DNA-binding region" description="H-T-H motif" evidence="2">
    <location>
        <begin position="36"/>
        <end position="55"/>
    </location>
</feature>
<name>A0AAE7B2R2_9VIBR</name>
<dbReference type="InterPro" id="IPR009057">
    <property type="entry name" value="Homeodomain-like_sf"/>
</dbReference>
<sequence>MSWTRARTDDKKNERKEAIYQAAFGLFKTKGYEGVSFNSIATEAGFTKSNMYRYFSSKEEIFLNIFAELFEVWFEDICGRLQKLDENEDPKCFAKTWVESLLAHPRFLDLTPILFISLEKNSSYEQLYEFKTLSSRLLYQITVEIIRVYPEFNSEKAFKFLSLSYAAMSTSWAANSQNEALEKLYQQAEFQALAPNFEHDLMTSLEVVIYGLKK</sequence>
<dbReference type="PROSITE" id="PS50977">
    <property type="entry name" value="HTH_TETR_2"/>
    <property type="match status" value="1"/>
</dbReference>
<keyword evidence="1 2" id="KW-0238">DNA-binding</keyword>
<reference evidence="4 5" key="1">
    <citation type="submission" date="2020-05" db="EMBL/GenBank/DDBJ databases">
        <title>First description outside Europe of the emergent pathogen for shellfish aquaculture Vibrio europaeus.</title>
        <authorList>
            <person name="Dubert J."/>
            <person name="Rojas R."/>
        </authorList>
    </citation>
    <scope>NUCLEOTIDE SEQUENCE [LARGE SCALE GENOMIC DNA]</scope>
    <source>
        <strain evidence="4 5">NPI-1</strain>
    </source>
</reference>
<dbReference type="SUPFAM" id="SSF46689">
    <property type="entry name" value="Homeodomain-like"/>
    <property type="match status" value="1"/>
</dbReference>
<evidence type="ECO:0000313" key="5">
    <source>
        <dbReference type="Proteomes" id="UP000501443"/>
    </source>
</evidence>
<organism evidence="4 5">
    <name type="scientific">Vibrio europaeus</name>
    <dbReference type="NCBI Taxonomy" id="300876"/>
    <lineage>
        <taxon>Bacteria</taxon>
        <taxon>Pseudomonadati</taxon>
        <taxon>Pseudomonadota</taxon>
        <taxon>Gammaproteobacteria</taxon>
        <taxon>Vibrionales</taxon>
        <taxon>Vibrionaceae</taxon>
        <taxon>Vibrio</taxon>
        <taxon>Vibrio oreintalis group</taxon>
    </lineage>
</organism>
<feature type="domain" description="HTH tetR-type" evidence="3">
    <location>
        <begin position="13"/>
        <end position="73"/>
    </location>
</feature>
<dbReference type="Proteomes" id="UP000501443">
    <property type="component" value="Chromosome 2"/>
</dbReference>
<dbReference type="InterPro" id="IPR050624">
    <property type="entry name" value="HTH-type_Tx_Regulator"/>
</dbReference>
<dbReference type="PANTHER" id="PTHR43479:SF11">
    <property type="entry name" value="ACREF_ENVCD OPERON REPRESSOR-RELATED"/>
    <property type="match status" value="1"/>
</dbReference>
<dbReference type="InterPro" id="IPR041483">
    <property type="entry name" value="TetR_C_34"/>
</dbReference>
<dbReference type="Gene3D" id="1.10.357.10">
    <property type="entry name" value="Tetracycline Repressor, domain 2"/>
    <property type="match status" value="1"/>
</dbReference>
<dbReference type="InterPro" id="IPR001647">
    <property type="entry name" value="HTH_TetR"/>
</dbReference>
<proteinExistence type="predicted"/>
<dbReference type="PANTHER" id="PTHR43479">
    <property type="entry name" value="ACREF/ENVCD OPERON REPRESSOR-RELATED"/>
    <property type="match status" value="1"/>
</dbReference>
<dbReference type="Pfam" id="PF17929">
    <property type="entry name" value="TetR_C_34"/>
    <property type="match status" value="1"/>
</dbReference>
<protein>
    <submittedName>
        <fullName evidence="4">TetR/AcrR family transcriptional regulator</fullName>
    </submittedName>
</protein>
<dbReference type="RefSeq" id="WP_171803400.1">
    <property type="nucleotide sequence ID" value="NZ_CP053543.1"/>
</dbReference>
<evidence type="ECO:0000256" key="1">
    <source>
        <dbReference type="ARBA" id="ARBA00023125"/>
    </source>
</evidence>
<evidence type="ECO:0000256" key="2">
    <source>
        <dbReference type="PROSITE-ProRule" id="PRU00335"/>
    </source>
</evidence>
<gene>
    <name evidence="4" type="ORF">HOO69_24015</name>
</gene>
<dbReference type="GO" id="GO:0003677">
    <property type="term" value="F:DNA binding"/>
    <property type="evidence" value="ECO:0007669"/>
    <property type="project" value="UniProtKB-UniRule"/>
</dbReference>